<evidence type="ECO:0000313" key="8">
    <source>
        <dbReference type="Proteomes" id="UP000008005"/>
    </source>
</evidence>
<keyword evidence="3 6" id="KW-0815">Transposition</keyword>
<dbReference type="GO" id="GO:0003677">
    <property type="term" value="F:DNA binding"/>
    <property type="evidence" value="ECO:0007669"/>
    <property type="project" value="UniProtKB-UniRule"/>
</dbReference>
<dbReference type="GO" id="GO:0006313">
    <property type="term" value="P:DNA transposition"/>
    <property type="evidence" value="ECO:0007669"/>
    <property type="project" value="UniProtKB-UniRule"/>
</dbReference>
<reference evidence="8" key="1">
    <citation type="submission" date="2012-02" db="EMBL/GenBank/DDBJ databases">
        <title>Complete genome sequence of Candidatus Rickettsia amblyommii strain GAT-30V.</title>
        <authorList>
            <person name="Johnson S.L."/>
            <person name="Munk A.C."/>
            <person name="Han S."/>
            <person name="Bruce D.C."/>
            <person name="Dasch G.A."/>
        </authorList>
    </citation>
    <scope>NUCLEOTIDE SEQUENCE [LARGE SCALE GENOMIC DNA]</scope>
    <source>
        <strain evidence="8">GAT-30V</strain>
        <plasmid evidence="8">pMCE_3</plasmid>
    </source>
</reference>
<organism evidence="7 8">
    <name type="scientific">Rickettsia amblyommatis (strain GAT-30V)</name>
    <name type="common">Rickettsia amblyommii</name>
    <dbReference type="NCBI Taxonomy" id="1105111"/>
    <lineage>
        <taxon>Bacteria</taxon>
        <taxon>Pseudomonadati</taxon>
        <taxon>Pseudomonadota</taxon>
        <taxon>Alphaproteobacteria</taxon>
        <taxon>Rickettsiales</taxon>
        <taxon>Rickettsiaceae</taxon>
        <taxon>Rickettsieae</taxon>
        <taxon>Rickettsia</taxon>
        <taxon>spotted fever group</taxon>
    </lineage>
</organism>
<dbReference type="GO" id="GO:0004803">
    <property type="term" value="F:transposase activity"/>
    <property type="evidence" value="ECO:0007669"/>
    <property type="project" value="UniProtKB-UniRule"/>
</dbReference>
<dbReference type="Pfam" id="PF00872">
    <property type="entry name" value="Transposase_mut"/>
    <property type="match status" value="1"/>
</dbReference>
<keyword evidence="4 6" id="KW-0238">DNA-binding</keyword>
<evidence type="ECO:0000256" key="2">
    <source>
        <dbReference type="ARBA" id="ARBA00010961"/>
    </source>
</evidence>
<dbReference type="EMBL" id="CP003337">
    <property type="protein sequence ID" value="AFC70441.1"/>
    <property type="molecule type" value="Genomic_DNA"/>
</dbReference>
<evidence type="ECO:0000256" key="4">
    <source>
        <dbReference type="ARBA" id="ARBA00023125"/>
    </source>
</evidence>
<evidence type="ECO:0000256" key="5">
    <source>
        <dbReference type="ARBA" id="ARBA00023172"/>
    </source>
</evidence>
<dbReference type="HOGENOM" id="CLU_211645_0_0_5"/>
<accession>H8K6D0</accession>
<evidence type="ECO:0000313" key="7">
    <source>
        <dbReference type="EMBL" id="AFC70441.1"/>
    </source>
</evidence>
<name>H8K6D0_RICAG</name>
<dbReference type="InterPro" id="IPR001207">
    <property type="entry name" value="Transposase_mutator"/>
</dbReference>
<geneLocation type="plasmid" evidence="7 8">
    <name>pMCE_3</name>
</geneLocation>
<comment type="similarity">
    <text evidence="2 6">Belongs to the transposase mutator family.</text>
</comment>
<comment type="function">
    <text evidence="1 6">Required for the transposition of the insertion element.</text>
</comment>
<sequence>MANLVLEEFAKKWDSKYPVISDIWRCHWSGIVPFFAFPKEIRKVIYTTNTIE</sequence>
<keyword evidence="5 6" id="KW-0233">DNA recombination</keyword>
<evidence type="ECO:0000256" key="1">
    <source>
        <dbReference type="ARBA" id="ARBA00002190"/>
    </source>
</evidence>
<evidence type="ECO:0000256" key="3">
    <source>
        <dbReference type="ARBA" id="ARBA00022578"/>
    </source>
</evidence>
<proteinExistence type="inferred from homology"/>
<keyword evidence="6" id="KW-0814">Transposable element</keyword>
<protein>
    <recommendedName>
        <fullName evidence="6">Mutator family transposase</fullName>
    </recommendedName>
</protein>
<dbReference type="PANTHER" id="PTHR33217:SF5">
    <property type="entry name" value="MUTATOR FAMILY TRANSPOSASE"/>
    <property type="match status" value="1"/>
</dbReference>
<keyword evidence="7" id="KW-0614">Plasmid</keyword>
<dbReference type="PANTHER" id="PTHR33217">
    <property type="entry name" value="TRANSPOSASE FOR INSERTION SEQUENCE ELEMENT IS1081"/>
    <property type="match status" value="1"/>
</dbReference>
<gene>
    <name evidence="7" type="ordered locus">MCE_08610</name>
</gene>
<dbReference type="KEGG" id="ram:MCE_08610"/>
<evidence type="ECO:0000256" key="6">
    <source>
        <dbReference type="RuleBase" id="RU365089"/>
    </source>
</evidence>
<dbReference type="Proteomes" id="UP000008005">
    <property type="component" value="Plasmid pMCE_3"/>
</dbReference>
<dbReference type="AlphaFoldDB" id="H8K6D0"/>